<evidence type="ECO:0000256" key="1">
    <source>
        <dbReference type="SAM" id="Coils"/>
    </source>
</evidence>
<dbReference type="AlphaFoldDB" id="D9MP97"/>
<dbReference type="EMBL" id="HM454283">
    <property type="protein sequence ID" value="ADI87786.1"/>
    <property type="molecule type" value="Genomic_DNA"/>
</dbReference>
<feature type="coiled-coil region" evidence="1">
    <location>
        <begin position="44"/>
        <end position="99"/>
    </location>
</feature>
<gene>
    <name evidence="3" type="ORF">LW5_0280</name>
</gene>
<proteinExistence type="predicted"/>
<feature type="domain" description="Transposase DDE" evidence="2">
    <location>
        <begin position="221"/>
        <end position="341"/>
    </location>
</feature>
<accession>D9MP97</accession>
<name>D9MP97_9BACT</name>
<organism evidence="3">
    <name type="scientific">uncultured Nitrospirae bacterium MY4-5C</name>
    <dbReference type="NCBI Taxonomy" id="798580"/>
    <lineage>
        <taxon>Bacteria</taxon>
        <taxon>Pseudomonadati</taxon>
        <taxon>Nitrospirota</taxon>
        <taxon>environmental samples</taxon>
    </lineage>
</organism>
<keyword evidence="1" id="KW-0175">Coiled coil</keyword>
<reference evidence="3" key="1">
    <citation type="journal article" date="2011" name="Appl. Environ. Microbiol.">
        <title>Metagenomic analysis reveals unexpected subgenomic diversity of magnetotactic bacteria within the phylum Nitrospirae.</title>
        <authorList>
            <person name="Lin W."/>
            <person name="Jogler C."/>
            <person name="Schuler D."/>
            <person name="Pan Y."/>
        </authorList>
    </citation>
    <scope>NUCLEOTIDE SEQUENCE</scope>
</reference>
<evidence type="ECO:0000259" key="2">
    <source>
        <dbReference type="Pfam" id="PF13751"/>
    </source>
</evidence>
<dbReference type="Pfam" id="PF13751">
    <property type="entry name" value="DDE_Tnp_1_6"/>
    <property type="match status" value="1"/>
</dbReference>
<dbReference type="PANTHER" id="PTHR33408">
    <property type="entry name" value="TRANSPOSASE"/>
    <property type="match status" value="1"/>
</dbReference>
<dbReference type="PANTHER" id="PTHR33408:SF2">
    <property type="entry name" value="TRANSPOSASE DDE DOMAIN-CONTAINING PROTEIN"/>
    <property type="match status" value="1"/>
</dbReference>
<evidence type="ECO:0000313" key="3">
    <source>
        <dbReference type="EMBL" id="ADI87786.1"/>
    </source>
</evidence>
<protein>
    <submittedName>
        <fullName evidence="3">Transposase</fullName>
    </submittedName>
</protein>
<dbReference type="InterPro" id="IPR025668">
    <property type="entry name" value="Tnp_DDE_dom"/>
</dbReference>
<sequence>MTAFGTFYHGRRQEGNTLFIDGSKIRANASIKEIWTDERCEEFLKKLDIRIEELIKECESADKNEEGTLAKLPEELIGKEKLKKRIEGVLEKLKAEEKKQINAVDEDSVKVKGRQGSHAGYNAQIAVDEKNGLIVNSDVVNENNDIKQLSDQVKQANEVLGSNCETVCADSGYSNTETLKEVLEEGIVVVVPSQRQALHEPKELPFSKDKFKYDEENNQYICPENKILKYSHYSKGKGHYLYRMQCPSNCINCRYFGECTDSKRGRAIIRLKHEKIREEVETIYLTPEGQEIYKKRKEKVELPFGHIKRNLNGWAFLLRGLKGVNAEMAILSTCFNISRMVTIIGIKDILAVFRKRNKVIQH</sequence>